<dbReference type="Pfam" id="PF00005">
    <property type="entry name" value="ABC_tran"/>
    <property type="match status" value="2"/>
</dbReference>
<reference evidence="10" key="1">
    <citation type="submission" date="2020-10" db="EMBL/GenBank/DDBJ databases">
        <authorList>
            <person name="Gilroy R."/>
        </authorList>
    </citation>
    <scope>NUCLEOTIDE SEQUENCE</scope>
    <source>
        <strain evidence="10">ChiSxjej1B13-7041</strain>
    </source>
</reference>
<keyword evidence="7" id="KW-1278">Translocase</keyword>
<evidence type="ECO:0000256" key="1">
    <source>
        <dbReference type="ARBA" id="ARBA00004202"/>
    </source>
</evidence>
<keyword evidence="3" id="KW-1003">Cell membrane</keyword>
<dbReference type="InterPro" id="IPR003593">
    <property type="entry name" value="AAA+_ATPase"/>
</dbReference>
<evidence type="ECO:0000256" key="2">
    <source>
        <dbReference type="ARBA" id="ARBA00022448"/>
    </source>
</evidence>
<name>A0A9D1EK64_9FIRM</name>
<dbReference type="PANTHER" id="PTHR43790:SF9">
    <property type="entry name" value="GALACTOFURANOSE TRANSPORTER ATP-BINDING PROTEIN YTFR"/>
    <property type="match status" value="1"/>
</dbReference>
<evidence type="ECO:0000256" key="7">
    <source>
        <dbReference type="ARBA" id="ARBA00022967"/>
    </source>
</evidence>
<dbReference type="GO" id="GO:0005524">
    <property type="term" value="F:ATP binding"/>
    <property type="evidence" value="ECO:0007669"/>
    <property type="project" value="UniProtKB-KW"/>
</dbReference>
<dbReference type="InterPro" id="IPR017871">
    <property type="entry name" value="ABC_transporter-like_CS"/>
</dbReference>
<keyword evidence="4" id="KW-0677">Repeat</keyword>
<evidence type="ECO:0000256" key="5">
    <source>
        <dbReference type="ARBA" id="ARBA00022741"/>
    </source>
</evidence>
<dbReference type="InterPro" id="IPR003439">
    <property type="entry name" value="ABC_transporter-like_ATP-bd"/>
</dbReference>
<evidence type="ECO:0000313" key="10">
    <source>
        <dbReference type="EMBL" id="HIR93331.1"/>
    </source>
</evidence>
<dbReference type="PROSITE" id="PS00211">
    <property type="entry name" value="ABC_TRANSPORTER_1"/>
    <property type="match status" value="1"/>
</dbReference>
<evidence type="ECO:0000313" key="11">
    <source>
        <dbReference type="Proteomes" id="UP000886841"/>
    </source>
</evidence>
<feature type="domain" description="ABC transporter" evidence="9">
    <location>
        <begin position="251"/>
        <end position="498"/>
    </location>
</feature>
<dbReference type="SUPFAM" id="SSF52540">
    <property type="entry name" value="P-loop containing nucleoside triphosphate hydrolases"/>
    <property type="match status" value="2"/>
</dbReference>
<dbReference type="Gene3D" id="3.40.50.300">
    <property type="entry name" value="P-loop containing nucleotide triphosphate hydrolases"/>
    <property type="match status" value="2"/>
</dbReference>
<reference evidence="10" key="2">
    <citation type="journal article" date="2021" name="PeerJ">
        <title>Extensive microbial diversity within the chicken gut microbiome revealed by metagenomics and culture.</title>
        <authorList>
            <person name="Gilroy R."/>
            <person name="Ravi A."/>
            <person name="Getino M."/>
            <person name="Pursley I."/>
            <person name="Horton D.L."/>
            <person name="Alikhan N.F."/>
            <person name="Baker D."/>
            <person name="Gharbi K."/>
            <person name="Hall N."/>
            <person name="Watson M."/>
            <person name="Adriaenssens E.M."/>
            <person name="Foster-Nyarko E."/>
            <person name="Jarju S."/>
            <person name="Secka A."/>
            <person name="Antonio M."/>
            <person name="Oren A."/>
            <person name="Chaudhuri R.R."/>
            <person name="La Ragione R."/>
            <person name="Hildebrand F."/>
            <person name="Pallen M.J."/>
        </authorList>
    </citation>
    <scope>NUCLEOTIDE SEQUENCE</scope>
    <source>
        <strain evidence="10">ChiSxjej1B13-7041</strain>
    </source>
</reference>
<dbReference type="InterPro" id="IPR027417">
    <property type="entry name" value="P-loop_NTPase"/>
</dbReference>
<comment type="caution">
    <text evidence="10">The sequence shown here is derived from an EMBL/GenBank/DDBJ whole genome shotgun (WGS) entry which is preliminary data.</text>
</comment>
<dbReference type="GO" id="GO:0016887">
    <property type="term" value="F:ATP hydrolysis activity"/>
    <property type="evidence" value="ECO:0007669"/>
    <property type="project" value="InterPro"/>
</dbReference>
<dbReference type="PANTHER" id="PTHR43790">
    <property type="entry name" value="CARBOHYDRATE TRANSPORT ATP-BINDING PROTEIN MG119-RELATED"/>
    <property type="match status" value="1"/>
</dbReference>
<accession>A0A9D1EK64</accession>
<organism evidence="10 11">
    <name type="scientific">Candidatus Egerieimonas intestinavium</name>
    <dbReference type="NCBI Taxonomy" id="2840777"/>
    <lineage>
        <taxon>Bacteria</taxon>
        <taxon>Bacillati</taxon>
        <taxon>Bacillota</taxon>
        <taxon>Clostridia</taxon>
        <taxon>Lachnospirales</taxon>
        <taxon>Lachnospiraceae</taxon>
        <taxon>Lachnospiraceae incertae sedis</taxon>
        <taxon>Candidatus Egerieimonas</taxon>
    </lineage>
</organism>
<dbReference type="GO" id="GO:0005886">
    <property type="term" value="C:plasma membrane"/>
    <property type="evidence" value="ECO:0007669"/>
    <property type="project" value="UniProtKB-SubCell"/>
</dbReference>
<dbReference type="PROSITE" id="PS50893">
    <property type="entry name" value="ABC_TRANSPORTER_2"/>
    <property type="match status" value="2"/>
</dbReference>
<feature type="domain" description="ABC transporter" evidence="9">
    <location>
        <begin position="6"/>
        <end position="241"/>
    </location>
</feature>
<keyword evidence="8" id="KW-0472">Membrane</keyword>
<gene>
    <name evidence="10" type="ORF">IAB98_07950</name>
</gene>
<evidence type="ECO:0000256" key="8">
    <source>
        <dbReference type="ARBA" id="ARBA00023136"/>
    </source>
</evidence>
<evidence type="ECO:0000256" key="4">
    <source>
        <dbReference type="ARBA" id="ARBA00022737"/>
    </source>
</evidence>
<protein>
    <submittedName>
        <fullName evidence="10">Sugar ABC transporter ATP-binding protein</fullName>
    </submittedName>
</protein>
<dbReference type="EMBL" id="DVHU01000071">
    <property type="protein sequence ID" value="HIR93331.1"/>
    <property type="molecule type" value="Genomic_DNA"/>
</dbReference>
<evidence type="ECO:0000256" key="6">
    <source>
        <dbReference type="ARBA" id="ARBA00022840"/>
    </source>
</evidence>
<comment type="subcellular location">
    <subcellularLocation>
        <location evidence="1">Cell membrane</location>
        <topology evidence="1">Peripheral membrane protein</topology>
    </subcellularLocation>
</comment>
<keyword evidence="6 10" id="KW-0067">ATP-binding</keyword>
<dbReference type="FunFam" id="3.40.50.300:FF:000127">
    <property type="entry name" value="Ribose import ATP-binding protein RbsA"/>
    <property type="match status" value="1"/>
</dbReference>
<proteinExistence type="predicted"/>
<dbReference type="Proteomes" id="UP000886841">
    <property type="component" value="Unassembled WGS sequence"/>
</dbReference>
<keyword evidence="5" id="KW-0547">Nucleotide-binding</keyword>
<dbReference type="InterPro" id="IPR050107">
    <property type="entry name" value="ABC_carbohydrate_import_ATPase"/>
</dbReference>
<keyword evidence="2" id="KW-0813">Transport</keyword>
<dbReference type="SMART" id="SM00382">
    <property type="entry name" value="AAA"/>
    <property type="match status" value="2"/>
</dbReference>
<dbReference type="AlphaFoldDB" id="A0A9D1EK64"/>
<dbReference type="CDD" id="cd03216">
    <property type="entry name" value="ABC_Carb_Monos_I"/>
    <property type="match status" value="1"/>
</dbReference>
<sequence>MAEYALELSGVCKSFGGVPVLKNVDFRLRKGSICALVGGNGAGKSTLMKILTGIYTKDSGRLRVNGEEVIIRNYNEAKKYGISLIFQELSLIPTLTVAENIFLNKELRRGKFLDDKRMEEKAEKLLESLGLEVNVREKVENLSVGTCQLIEIAKALSDNTSILVMDEPTASLSDKETEILFRIVEDLKQRGISIVYISHRMKEIFRIADDITVLYGGETVAAKPVEEYTLESVIDYMLGGKQNEQLMTWKDRTAPIGKELALKVENLCVENLVKDVSFEVHQGEVVGLAGLMGSGRTEILECIFGLRRKTGGRIFLEGKEVNFRNVREAVRARVALVPEDRRREGLVLSHTLRDNMVVTNFEQVRAAGVLSAKKSNAVSEKAIRDLKIRAESANTRMVNLSGGNQQKVVIAKWMNINPKLIMMDEPTAGVDIHAKSEIIELIRGFVSQGHSVIFVSSELSEMMAVCDRIIILHDGRKTGELTHKEINSEEVLQRAIQI</sequence>
<dbReference type="CDD" id="cd03215">
    <property type="entry name" value="ABC_Carb_Monos_II"/>
    <property type="match status" value="1"/>
</dbReference>
<evidence type="ECO:0000256" key="3">
    <source>
        <dbReference type="ARBA" id="ARBA00022475"/>
    </source>
</evidence>
<evidence type="ECO:0000259" key="9">
    <source>
        <dbReference type="PROSITE" id="PS50893"/>
    </source>
</evidence>